<accession>A0A5C5U9Q2</accession>
<feature type="transmembrane region" description="Helical" evidence="2">
    <location>
        <begin position="230"/>
        <end position="250"/>
    </location>
</feature>
<keyword evidence="2" id="KW-1133">Transmembrane helix</keyword>
<keyword evidence="2" id="KW-0812">Transmembrane</keyword>
<feature type="compositionally biased region" description="Basic and acidic residues" evidence="1">
    <location>
        <begin position="259"/>
        <end position="273"/>
    </location>
</feature>
<evidence type="ECO:0000313" key="3">
    <source>
        <dbReference type="EMBL" id="TWT23161.1"/>
    </source>
</evidence>
<evidence type="ECO:0000313" key="4">
    <source>
        <dbReference type="Proteomes" id="UP000319980"/>
    </source>
</evidence>
<keyword evidence="2" id="KW-0472">Membrane</keyword>
<gene>
    <name evidence="3" type="ORF">FQY83_00445</name>
</gene>
<dbReference type="RefSeq" id="WP_158636398.1">
    <property type="nucleotide sequence ID" value="NZ_VOHK01000001.1"/>
</dbReference>
<sequence>MFDHPLLALAVAAELLSALALGADAGFLLSTVQAARRVAAIVPARVVRRLATLRTGGIAADRLRGLRALALLAFTQFTLRIVLARLCLLRLHARGVAAGAAARLLRALGLLPLRLLALGGLSLLTARILVTLAAERALAFGCVRACARLLLLRLVATARFLAALAFGLLAHAALALVGRRARLRRALGLRWRRLGALALCRPGLRLLCARRLLVSRALRGGNLAPRLGLGAARFLAALLARIAFAAAVVLRRGGKRARQREPEDQRMADEDSGGKGLLHRCHPMPTNRSAQA</sequence>
<feature type="transmembrane region" description="Helical" evidence="2">
    <location>
        <begin position="150"/>
        <end position="177"/>
    </location>
</feature>
<comment type="caution">
    <text evidence="3">The sequence shown here is derived from an EMBL/GenBank/DDBJ whole genome shotgun (WGS) entry which is preliminary data.</text>
</comment>
<evidence type="ECO:0000256" key="2">
    <source>
        <dbReference type="SAM" id="Phobius"/>
    </source>
</evidence>
<evidence type="ECO:0000256" key="1">
    <source>
        <dbReference type="SAM" id="MobiDB-lite"/>
    </source>
</evidence>
<protein>
    <submittedName>
        <fullName evidence="3">Uncharacterized protein</fullName>
    </submittedName>
</protein>
<feature type="transmembrane region" description="Helical" evidence="2">
    <location>
        <begin position="108"/>
        <end position="130"/>
    </location>
</feature>
<dbReference type="Proteomes" id="UP000319980">
    <property type="component" value="Unassembled WGS sequence"/>
</dbReference>
<feature type="transmembrane region" description="Helical" evidence="2">
    <location>
        <begin position="198"/>
        <end position="218"/>
    </location>
</feature>
<feature type="region of interest" description="Disordered" evidence="1">
    <location>
        <begin position="257"/>
        <end position="292"/>
    </location>
</feature>
<dbReference type="AlphaFoldDB" id="A0A5C5U9Q2"/>
<keyword evidence="4" id="KW-1185">Reference proteome</keyword>
<name>A0A5C5U9Q2_9GAMM</name>
<dbReference type="EMBL" id="VOHK01000001">
    <property type="protein sequence ID" value="TWT23161.1"/>
    <property type="molecule type" value="Genomic_DNA"/>
</dbReference>
<proteinExistence type="predicted"/>
<reference evidence="3 4" key="1">
    <citation type="journal article" date="2008" name="Int. J. Syst. Evol. Microbiol.">
        <title>Luteimonas marina sp. nov., isolated from seawater.</title>
        <authorList>
            <person name="Baik K.S."/>
            <person name="Park S.C."/>
            <person name="Kim M.S."/>
            <person name="Kim E.M."/>
            <person name="Park C."/>
            <person name="Chun J."/>
            <person name="Seong C.N."/>
        </authorList>
    </citation>
    <scope>NUCLEOTIDE SEQUENCE [LARGE SCALE GENOMIC DNA]</scope>
    <source>
        <strain evidence="3 4">FR1330</strain>
    </source>
</reference>
<organism evidence="3 4">
    <name type="scientific">Luteimonas marina</name>
    <dbReference type="NCBI Taxonomy" id="488485"/>
    <lineage>
        <taxon>Bacteria</taxon>
        <taxon>Pseudomonadati</taxon>
        <taxon>Pseudomonadota</taxon>
        <taxon>Gammaproteobacteria</taxon>
        <taxon>Lysobacterales</taxon>
        <taxon>Lysobacteraceae</taxon>
        <taxon>Luteimonas</taxon>
    </lineage>
</organism>